<sequence length="85" mass="9029">MRVAHDTQWSYTETMKRLHDSAHTAQPYAKAKTNADADACLNANAAGHADPSGPGADNVHAAVIMSVLWKRWPPDSAHAAPPGAE</sequence>
<keyword evidence="2" id="KW-1185">Reference proteome</keyword>
<dbReference type="EMBL" id="CP016172">
    <property type="protein sequence ID" value="ANN76036.1"/>
    <property type="molecule type" value="Genomic_DNA"/>
</dbReference>
<gene>
    <name evidence="1" type="ORF">BAU07_01870</name>
</gene>
<organism evidence="1 2">
    <name type="scientific">Bordetella flabilis</name>
    <dbReference type="NCBI Taxonomy" id="463014"/>
    <lineage>
        <taxon>Bacteria</taxon>
        <taxon>Pseudomonadati</taxon>
        <taxon>Pseudomonadota</taxon>
        <taxon>Betaproteobacteria</taxon>
        <taxon>Burkholderiales</taxon>
        <taxon>Alcaligenaceae</taxon>
        <taxon>Bordetella</taxon>
    </lineage>
</organism>
<reference evidence="1 2" key="1">
    <citation type="submission" date="2016-06" db="EMBL/GenBank/DDBJ databases">
        <title>Complete genome sequences of Bordetella bronchialis and Bordetella flabilis.</title>
        <authorList>
            <person name="LiPuma J.J."/>
            <person name="Spilker T."/>
        </authorList>
    </citation>
    <scope>NUCLEOTIDE SEQUENCE [LARGE SCALE GENOMIC DNA]</scope>
    <source>
        <strain evidence="1 2">AU10664</strain>
    </source>
</reference>
<dbReference type="Proteomes" id="UP000091926">
    <property type="component" value="Chromosome"/>
</dbReference>
<evidence type="ECO:0000313" key="2">
    <source>
        <dbReference type="Proteomes" id="UP000091926"/>
    </source>
</evidence>
<evidence type="ECO:0000313" key="1">
    <source>
        <dbReference type="EMBL" id="ANN76036.1"/>
    </source>
</evidence>
<name>A0A193G990_9BORD</name>
<protein>
    <submittedName>
        <fullName evidence="1">Uncharacterized protein</fullName>
    </submittedName>
</protein>
<dbReference type="KEGG" id="bfz:BAU07_01870"/>
<dbReference type="AlphaFoldDB" id="A0A193G990"/>
<proteinExistence type="predicted"/>
<accession>A0A193G990</accession>